<keyword evidence="6" id="KW-0915">Sodium</keyword>
<dbReference type="PANTHER" id="PTHR11690:SF248">
    <property type="entry name" value="PICKPOCKET 17, ISOFORM A"/>
    <property type="match status" value="1"/>
</dbReference>
<dbReference type="GeneID" id="102805998"/>
<dbReference type="Proteomes" id="UP000694865">
    <property type="component" value="Unplaced"/>
</dbReference>
<keyword evidence="2 11" id="KW-0813">Transport</keyword>
<evidence type="ECO:0000256" key="3">
    <source>
        <dbReference type="ARBA" id="ARBA00022461"/>
    </source>
</evidence>
<keyword evidence="9 11" id="KW-0739">Sodium transport</keyword>
<accession>A0ABM0M3M6</accession>
<keyword evidence="7 11" id="KW-0406">Ion transport</keyword>
<comment type="similarity">
    <text evidence="11">Belongs to the amiloride-sensitive sodium channel (TC 1.A.6) family.</text>
</comment>
<dbReference type="RefSeq" id="XP_006814617.1">
    <property type="nucleotide sequence ID" value="XM_006814554.1"/>
</dbReference>
<evidence type="ECO:0000256" key="8">
    <source>
        <dbReference type="ARBA" id="ARBA00023136"/>
    </source>
</evidence>
<keyword evidence="10 11" id="KW-0407">Ion channel</keyword>
<evidence type="ECO:0000256" key="11">
    <source>
        <dbReference type="RuleBase" id="RU000679"/>
    </source>
</evidence>
<dbReference type="Pfam" id="PF00858">
    <property type="entry name" value="ASC"/>
    <property type="match status" value="1"/>
</dbReference>
<dbReference type="InterPro" id="IPR001873">
    <property type="entry name" value="ENaC"/>
</dbReference>
<sequence length="197" mass="22222">MYNIAVVFRGLPFPAVMICNLNPLRQSKLGDLGTEYLEILRFLDFDTTDDSQSSEFDWNVKIPVDGDWDDDSNFFDGFEDEYAAEMNITRIMSILDPSLRKSVGHQSKDFIQGNFTSVLNSKYVNCIDDSEILSTVRSGPTRGLTLTLFIEQDEYLTDYTENARAVIFVHPHSIAAFPEEQGIEVPPGFSTSIGVRL</sequence>
<evidence type="ECO:0000256" key="7">
    <source>
        <dbReference type="ARBA" id="ARBA00023065"/>
    </source>
</evidence>
<evidence type="ECO:0000256" key="6">
    <source>
        <dbReference type="ARBA" id="ARBA00023053"/>
    </source>
</evidence>
<dbReference type="PRINTS" id="PR01078">
    <property type="entry name" value="AMINACHANNEL"/>
</dbReference>
<gene>
    <name evidence="13" type="primary">LOC102805998</name>
</gene>
<keyword evidence="4 11" id="KW-0812">Transmembrane</keyword>
<proteinExistence type="inferred from homology"/>
<evidence type="ECO:0000313" key="12">
    <source>
        <dbReference type="Proteomes" id="UP000694865"/>
    </source>
</evidence>
<evidence type="ECO:0000256" key="10">
    <source>
        <dbReference type="ARBA" id="ARBA00023303"/>
    </source>
</evidence>
<keyword evidence="8" id="KW-0472">Membrane</keyword>
<evidence type="ECO:0000256" key="5">
    <source>
        <dbReference type="ARBA" id="ARBA00022989"/>
    </source>
</evidence>
<keyword evidence="3 11" id="KW-0894">Sodium channel</keyword>
<keyword evidence="5" id="KW-1133">Transmembrane helix</keyword>
<feature type="non-terminal residue" evidence="13">
    <location>
        <position position="197"/>
    </location>
</feature>
<evidence type="ECO:0000256" key="4">
    <source>
        <dbReference type="ARBA" id="ARBA00022692"/>
    </source>
</evidence>
<evidence type="ECO:0000313" key="13">
    <source>
        <dbReference type="RefSeq" id="XP_006814617.1"/>
    </source>
</evidence>
<evidence type="ECO:0000256" key="1">
    <source>
        <dbReference type="ARBA" id="ARBA00004141"/>
    </source>
</evidence>
<dbReference type="PANTHER" id="PTHR11690">
    <property type="entry name" value="AMILORIDE-SENSITIVE SODIUM CHANNEL-RELATED"/>
    <property type="match status" value="1"/>
</dbReference>
<dbReference type="Gene3D" id="2.60.470.10">
    <property type="entry name" value="Acid-sensing ion channels like domains"/>
    <property type="match status" value="1"/>
</dbReference>
<reference evidence="13" key="1">
    <citation type="submission" date="2025-08" db="UniProtKB">
        <authorList>
            <consortium name="RefSeq"/>
        </authorList>
    </citation>
    <scope>IDENTIFICATION</scope>
    <source>
        <tissue evidence="13">Testes</tissue>
    </source>
</reference>
<organism evidence="12 13">
    <name type="scientific">Saccoglossus kowalevskii</name>
    <name type="common">Acorn worm</name>
    <dbReference type="NCBI Taxonomy" id="10224"/>
    <lineage>
        <taxon>Eukaryota</taxon>
        <taxon>Metazoa</taxon>
        <taxon>Hemichordata</taxon>
        <taxon>Enteropneusta</taxon>
        <taxon>Harrimaniidae</taxon>
        <taxon>Saccoglossus</taxon>
    </lineage>
</organism>
<keyword evidence="12" id="KW-1185">Reference proteome</keyword>
<name>A0ABM0M3M6_SACKO</name>
<protein>
    <submittedName>
        <fullName evidence="13">Amiloride-sensitive sodium channel subunit alpha-like</fullName>
    </submittedName>
</protein>
<evidence type="ECO:0000256" key="9">
    <source>
        <dbReference type="ARBA" id="ARBA00023201"/>
    </source>
</evidence>
<comment type="subcellular location">
    <subcellularLocation>
        <location evidence="1">Membrane</location>
        <topology evidence="1">Multi-pass membrane protein</topology>
    </subcellularLocation>
</comment>
<evidence type="ECO:0000256" key="2">
    <source>
        <dbReference type="ARBA" id="ARBA00022448"/>
    </source>
</evidence>